<dbReference type="EMBL" id="RCYZ01000001">
    <property type="protein sequence ID" value="TPG71984.1"/>
    <property type="molecule type" value="Genomic_DNA"/>
</dbReference>
<dbReference type="RefSeq" id="WP_140464594.1">
    <property type="nucleotide sequence ID" value="NZ_RCYZ01000001.1"/>
</dbReference>
<keyword evidence="1" id="KW-1133">Transmembrane helix</keyword>
<evidence type="ECO:0000313" key="3">
    <source>
        <dbReference type="Proteomes" id="UP000317646"/>
    </source>
</evidence>
<gene>
    <name evidence="2" type="ORF">EAH73_01700</name>
</gene>
<accession>A0A502HD74</accession>
<evidence type="ECO:0000313" key="2">
    <source>
        <dbReference type="EMBL" id="TPG71984.1"/>
    </source>
</evidence>
<feature type="transmembrane region" description="Helical" evidence="1">
    <location>
        <begin position="6"/>
        <end position="23"/>
    </location>
</feature>
<dbReference type="AlphaFoldDB" id="A0A502HD74"/>
<keyword evidence="1" id="KW-0812">Transmembrane</keyword>
<protein>
    <submittedName>
        <fullName evidence="2">Uncharacterized protein</fullName>
    </submittedName>
</protein>
<dbReference type="Proteomes" id="UP000317646">
    <property type="component" value="Unassembled WGS sequence"/>
</dbReference>
<comment type="caution">
    <text evidence="2">The sequence shown here is derived from an EMBL/GenBank/DDBJ whole genome shotgun (WGS) entry which is preliminary data.</text>
</comment>
<keyword evidence="1" id="KW-0472">Membrane</keyword>
<name>A0A502HD74_9BACT</name>
<evidence type="ECO:0000256" key="1">
    <source>
        <dbReference type="SAM" id="Phobius"/>
    </source>
</evidence>
<organism evidence="2 3">
    <name type="scientific">Hymenobacter nivis</name>
    <dbReference type="NCBI Taxonomy" id="1850093"/>
    <lineage>
        <taxon>Bacteria</taxon>
        <taxon>Pseudomonadati</taxon>
        <taxon>Bacteroidota</taxon>
        <taxon>Cytophagia</taxon>
        <taxon>Cytophagales</taxon>
        <taxon>Hymenobacteraceae</taxon>
        <taxon>Hymenobacter</taxon>
    </lineage>
</organism>
<sequence>MNTNTWILTLLGSVVVGVMAWLFQRAIAGIDKKADDNYALTSKTMAVVQEMRVEMTGYNMLVEYLSGDVKELKSENRVLRDAHHTFDKYIAVQQALKTTHSPN</sequence>
<proteinExistence type="predicted"/>
<keyword evidence="3" id="KW-1185">Reference proteome</keyword>
<reference evidence="2 3" key="1">
    <citation type="journal article" date="2019" name="Environ. Microbiol.">
        <title>Species interactions and distinct microbial communities in high Arctic permafrost affected cryosols are associated with the CH4 and CO2 gas fluxes.</title>
        <authorList>
            <person name="Altshuler I."/>
            <person name="Hamel J."/>
            <person name="Turney S."/>
            <person name="Magnuson E."/>
            <person name="Levesque R."/>
            <person name="Greer C."/>
            <person name="Whyte L.G."/>
        </authorList>
    </citation>
    <scope>NUCLEOTIDE SEQUENCE [LARGE SCALE GENOMIC DNA]</scope>
    <source>
        <strain evidence="2 3">S9.2P</strain>
    </source>
</reference>